<accession>A0A857KEX2</accession>
<dbReference type="InterPro" id="IPR045919">
    <property type="entry name" value="DUF6338"/>
</dbReference>
<organism evidence="1">
    <name type="scientific">Gordonia amarae</name>
    <dbReference type="NCBI Taxonomy" id="36821"/>
    <lineage>
        <taxon>Bacteria</taxon>
        <taxon>Bacillati</taxon>
        <taxon>Actinomycetota</taxon>
        <taxon>Actinomycetes</taxon>
        <taxon>Mycobacteriales</taxon>
        <taxon>Gordoniaceae</taxon>
        <taxon>Gordonia</taxon>
    </lineage>
</organism>
<dbReference type="EMBL" id="CP045810">
    <property type="protein sequence ID" value="QHN37884.1"/>
    <property type="molecule type" value="Genomic_DNA"/>
</dbReference>
<dbReference type="Pfam" id="PF19865">
    <property type="entry name" value="DUF6338"/>
    <property type="match status" value="1"/>
</dbReference>
<dbReference type="RefSeq" id="WP_040515918.1">
    <property type="nucleotide sequence ID" value="NZ_CP045804.1"/>
</dbReference>
<proteinExistence type="predicted"/>
<sequence>MLVSGWQQALTLVAVLIPGFVFQGVQSARIGPNPADRELTPRLIRALALSVGFLLLYILCLGPSFTGWLLDPQHELGGDPRRVGIVGIVLVFVIPAVAGHIAASFLTRQAYNQTTFWQTLFHRADDPGAMSWRRALFSKESNYNPVPTAWDYATSNIVEDGSFIRILNAEGNWIGGRVTGAAYFTSYPEPRDVFIDEAWRLDEDGTFIDQISGPAGVWVPCTDARLVQIIPPPPPDPADDA</sequence>
<evidence type="ECO:0000313" key="1">
    <source>
        <dbReference type="EMBL" id="QHN37884.1"/>
    </source>
</evidence>
<protein>
    <submittedName>
        <fullName evidence="1">Uncharacterized protein</fullName>
    </submittedName>
</protein>
<dbReference type="AlphaFoldDB" id="A0A857KEX2"/>
<reference evidence="1" key="1">
    <citation type="journal article" date="2021" name="Nat. Microbiol.">
        <title>Cocultivation of an ultrasmall environmental parasitic bacterium with lytic ability against bacteria associated with wastewater foams.</title>
        <authorList>
            <person name="Batinovic S."/>
            <person name="Rose J.J.A."/>
            <person name="Ratcliffe J."/>
            <person name="Seviour R.J."/>
            <person name="Petrovski S."/>
        </authorList>
    </citation>
    <scope>NUCLEOTIDE SEQUENCE</scope>
    <source>
        <strain evidence="1">CON44</strain>
    </source>
</reference>
<gene>
    <name evidence="1" type="ORF">GII30_00640</name>
</gene>
<name>A0A857KEX2_9ACTN</name>